<dbReference type="RefSeq" id="WP_028718572.1">
    <property type="nucleotide sequence ID" value="NZ_CAJGAB010000060.1"/>
</dbReference>
<dbReference type="Proteomes" id="UP000229314">
    <property type="component" value="Plasmid pTT13-1"/>
</dbReference>
<evidence type="ECO:0000313" key="1">
    <source>
        <dbReference type="EMBL" id="ATQ57913.1"/>
    </source>
</evidence>
<accession>A0A2D2C5X8</accession>
<dbReference type="GeneID" id="78899715"/>
<organism evidence="1 2">
    <name type="scientific">Paracoccus yeei</name>
    <dbReference type="NCBI Taxonomy" id="147645"/>
    <lineage>
        <taxon>Bacteria</taxon>
        <taxon>Pseudomonadati</taxon>
        <taxon>Pseudomonadota</taxon>
        <taxon>Alphaproteobacteria</taxon>
        <taxon>Rhodobacterales</taxon>
        <taxon>Paracoccaceae</taxon>
        <taxon>Paracoccus</taxon>
    </lineage>
</organism>
<reference evidence="1 2" key="1">
    <citation type="submission" date="2017-10" db="EMBL/GenBank/DDBJ databases">
        <title>Complete genome sequence of Paracoccus yeei TT13 isolated from human skin.</title>
        <authorList>
            <person name="Lee K."/>
            <person name="Lim J.Y."/>
            <person name="Hwang I."/>
        </authorList>
    </citation>
    <scope>NUCLEOTIDE SEQUENCE [LARGE SCALE GENOMIC DNA]</scope>
    <source>
        <strain evidence="1 2">TT13</strain>
        <plasmid evidence="2">Plasmid ptt13-1</plasmid>
    </source>
</reference>
<geneLocation type="plasmid" evidence="2">
    <name>ptt13-1</name>
</geneLocation>
<proteinExistence type="predicted"/>
<protein>
    <submittedName>
        <fullName evidence="1">Uncharacterized protein</fullName>
    </submittedName>
</protein>
<name>A0A2D2C5X8_9RHOB</name>
<keyword evidence="1" id="KW-0614">Plasmid</keyword>
<gene>
    <name evidence="1" type="ORF">PYTT13_18870</name>
</gene>
<sequence>MASMKPGGTKFGRDIDNDLLEWGSRSEREVIPDRLRELAMQLREALIKARSNDRPPAGD</sequence>
<evidence type="ECO:0000313" key="2">
    <source>
        <dbReference type="Proteomes" id="UP000229314"/>
    </source>
</evidence>
<dbReference type="EMBL" id="CP024423">
    <property type="protein sequence ID" value="ATQ57913.1"/>
    <property type="molecule type" value="Genomic_DNA"/>
</dbReference>
<dbReference type="AlphaFoldDB" id="A0A2D2C5X8"/>